<evidence type="ECO:0000259" key="2">
    <source>
        <dbReference type="Pfam" id="PF20152"/>
    </source>
</evidence>
<feature type="domain" description="DUF6534" evidence="2">
    <location>
        <begin position="69"/>
        <end position="157"/>
    </location>
</feature>
<dbReference type="AlphaFoldDB" id="A0A4Q9PRN1"/>
<dbReference type="STRING" id="114155.A0A4Q9PRN1"/>
<name>A0A4Q9PRN1_9APHY</name>
<sequence length="241" mass="25709">MIVVTAQGFFARRAYIFGRQYRILVCIAVCFLIGELGCCIATTIVEIQSGPFTSFVPKTWVIALASGLAVVADIILTTVLIIALRQSRSGIKSTDSLVDVLVLYTITTGLLTSLTMLAVFLVTAVGPADMGTYTAISIVASKLYANSLLAALNSRQSLKGRAEAHTVGTEIFGTEVGRQEHKLASAPVSLELRVNSGSNRFTATTVNTSRKAANGDQLGNQDTHVEGFKAPNTQRDLVHIC</sequence>
<keyword evidence="4" id="KW-1185">Reference proteome</keyword>
<dbReference type="EMBL" id="ML145143">
    <property type="protein sequence ID" value="TBU56985.1"/>
    <property type="molecule type" value="Genomic_DNA"/>
</dbReference>
<evidence type="ECO:0000256" key="1">
    <source>
        <dbReference type="SAM" id="Phobius"/>
    </source>
</evidence>
<feature type="transmembrane region" description="Helical" evidence="1">
    <location>
        <begin position="60"/>
        <end position="84"/>
    </location>
</feature>
<proteinExistence type="predicted"/>
<dbReference type="Pfam" id="PF20152">
    <property type="entry name" value="DUF6534"/>
    <property type="match status" value="1"/>
</dbReference>
<gene>
    <name evidence="3" type="ORF">BD310DRAFT_589258</name>
</gene>
<feature type="transmembrane region" description="Helical" evidence="1">
    <location>
        <begin position="96"/>
        <end position="121"/>
    </location>
</feature>
<dbReference type="Proteomes" id="UP000292082">
    <property type="component" value="Unassembled WGS sequence"/>
</dbReference>
<dbReference type="PANTHER" id="PTHR40465:SF1">
    <property type="entry name" value="DUF6534 DOMAIN-CONTAINING PROTEIN"/>
    <property type="match status" value="1"/>
</dbReference>
<dbReference type="InterPro" id="IPR045339">
    <property type="entry name" value="DUF6534"/>
</dbReference>
<organism evidence="3 4">
    <name type="scientific">Dichomitus squalens</name>
    <dbReference type="NCBI Taxonomy" id="114155"/>
    <lineage>
        <taxon>Eukaryota</taxon>
        <taxon>Fungi</taxon>
        <taxon>Dikarya</taxon>
        <taxon>Basidiomycota</taxon>
        <taxon>Agaricomycotina</taxon>
        <taxon>Agaricomycetes</taxon>
        <taxon>Polyporales</taxon>
        <taxon>Polyporaceae</taxon>
        <taxon>Dichomitus</taxon>
    </lineage>
</organism>
<protein>
    <recommendedName>
        <fullName evidence="2">DUF6534 domain-containing protein</fullName>
    </recommendedName>
</protein>
<evidence type="ECO:0000313" key="3">
    <source>
        <dbReference type="EMBL" id="TBU56985.1"/>
    </source>
</evidence>
<keyword evidence="1" id="KW-1133">Transmembrane helix</keyword>
<reference evidence="3 4" key="1">
    <citation type="submission" date="2019-01" db="EMBL/GenBank/DDBJ databases">
        <title>Draft genome sequences of three monokaryotic isolates of the white-rot basidiomycete fungus Dichomitus squalens.</title>
        <authorList>
            <consortium name="DOE Joint Genome Institute"/>
            <person name="Lopez S.C."/>
            <person name="Andreopoulos B."/>
            <person name="Pangilinan J."/>
            <person name="Lipzen A."/>
            <person name="Riley R."/>
            <person name="Ahrendt S."/>
            <person name="Ng V."/>
            <person name="Barry K."/>
            <person name="Daum C."/>
            <person name="Grigoriev I.V."/>
            <person name="Hilden K.S."/>
            <person name="Makela M.R."/>
            <person name="de Vries R.P."/>
        </authorList>
    </citation>
    <scope>NUCLEOTIDE SEQUENCE [LARGE SCALE GENOMIC DNA]</scope>
    <source>
        <strain evidence="3 4">CBS 464.89</strain>
    </source>
</reference>
<feature type="transmembrane region" description="Helical" evidence="1">
    <location>
        <begin position="21"/>
        <end position="45"/>
    </location>
</feature>
<feature type="transmembrane region" description="Helical" evidence="1">
    <location>
        <begin position="133"/>
        <end position="152"/>
    </location>
</feature>
<dbReference type="PANTHER" id="PTHR40465">
    <property type="entry name" value="CHROMOSOME 1, WHOLE GENOME SHOTGUN SEQUENCE"/>
    <property type="match status" value="1"/>
</dbReference>
<evidence type="ECO:0000313" key="4">
    <source>
        <dbReference type="Proteomes" id="UP000292082"/>
    </source>
</evidence>
<keyword evidence="1" id="KW-0472">Membrane</keyword>
<accession>A0A4Q9PRN1</accession>
<keyword evidence="1" id="KW-0812">Transmembrane</keyword>